<evidence type="ECO:0000256" key="5">
    <source>
        <dbReference type="ARBA" id="ARBA00022614"/>
    </source>
</evidence>
<dbReference type="EMBL" id="FR686503">
    <property type="protein sequence ID" value="CBW47565.1"/>
    <property type="molecule type" value="Genomic_DNA"/>
</dbReference>
<keyword evidence="8" id="KW-0572">Peptidoglycan-anchor</keyword>
<dbReference type="Gene3D" id="3.80.10.10">
    <property type="entry name" value="Ribonuclease Inhibitor"/>
    <property type="match status" value="1"/>
</dbReference>
<evidence type="ECO:0000256" key="7">
    <source>
        <dbReference type="ARBA" id="ARBA00022737"/>
    </source>
</evidence>
<dbReference type="Gene3D" id="3.10.20.320">
    <property type="entry name" value="Putative peptidoglycan bound protein (lpxtg motif)"/>
    <property type="match status" value="4"/>
</dbReference>
<dbReference type="PROSITE" id="PS50847">
    <property type="entry name" value="GRAM_POS_ANCHORING"/>
    <property type="match status" value="1"/>
</dbReference>
<dbReference type="AlphaFoldDB" id="G2Z7X0"/>
<evidence type="ECO:0000256" key="8">
    <source>
        <dbReference type="ARBA" id="ARBA00023088"/>
    </source>
</evidence>
<keyword evidence="4" id="KW-0964">Secreted</keyword>
<dbReference type="InterPro" id="IPR032675">
    <property type="entry name" value="LRR_dom_sf"/>
</dbReference>
<evidence type="ECO:0000313" key="11">
    <source>
        <dbReference type="EMBL" id="CBW47565.1"/>
    </source>
</evidence>
<organism evidence="11">
    <name type="scientific">Listeria monocytogenes</name>
    <dbReference type="NCBI Taxonomy" id="1639"/>
    <lineage>
        <taxon>Bacteria</taxon>
        <taxon>Bacillati</taxon>
        <taxon>Bacillota</taxon>
        <taxon>Bacilli</taxon>
        <taxon>Bacillales</taxon>
        <taxon>Listeriaceae</taxon>
        <taxon>Listeria</taxon>
    </lineage>
</organism>
<dbReference type="Gene3D" id="2.60.40.1220">
    <property type="match status" value="1"/>
</dbReference>
<dbReference type="NCBIfam" id="NF033187">
    <property type="entry name" value="internalin_J"/>
    <property type="match status" value="1"/>
</dbReference>
<feature type="signal peptide" evidence="10">
    <location>
        <begin position="1"/>
        <end position="25"/>
    </location>
</feature>
<dbReference type="InterPro" id="IPR054769">
    <property type="entry name" value="InlJ_EF-hand"/>
</dbReference>
<dbReference type="SMR" id="G2Z7X0"/>
<dbReference type="Pfam" id="PF06458">
    <property type="entry name" value="MucBP"/>
    <property type="match status" value="4"/>
</dbReference>
<reference evidence="11" key="1">
    <citation type="journal article" date="2011" name="Appl. Environ. Microbiol.">
        <title>Ruminant Rhombencephalitis-Associated Listeria monocytogenes Alleles Linked to a Multilocus Variable-Number Tandem-Repeat Analysis Complex.</title>
        <authorList>
            <person name="Balandyte L."/>
            <person name="Brodard I."/>
            <person name="Frey J."/>
            <person name="Oevermann A."/>
            <person name="Abril C."/>
        </authorList>
    </citation>
    <scope>NUCLEOTIDE SEQUENCE</scope>
    <source>
        <strain evidence="11">L41</strain>
    </source>
</reference>
<dbReference type="PANTHER" id="PTHR47566:SF1">
    <property type="entry name" value="PROTEIN NUD1"/>
    <property type="match status" value="1"/>
</dbReference>
<keyword evidence="3" id="KW-0134">Cell wall</keyword>
<dbReference type="InterPro" id="IPR052574">
    <property type="entry name" value="CDIRP"/>
</dbReference>
<dbReference type="PANTHER" id="PTHR47566">
    <property type="match status" value="1"/>
</dbReference>
<protein>
    <submittedName>
        <fullName evidence="11">Internalin J2</fullName>
    </submittedName>
</protein>
<dbReference type="SUPFAM" id="SSF52058">
    <property type="entry name" value="L domain-like"/>
    <property type="match status" value="1"/>
</dbReference>
<evidence type="ECO:0000256" key="4">
    <source>
        <dbReference type="ARBA" id="ARBA00022525"/>
    </source>
</evidence>
<sequence>MKTSKIIIASLVSLTLVSNPILTFAATNDVIDNTTEITTDKETSPTQPTIKNTLKAGQTQSFNDWFPDDNFASEVAAAFEMQATDTISEEQLATLTSLDCHNSSIADMTGIEKLTGLTKLICTYNNITTLDLSQNTNLTYLACDSNKLTNLDVTPLTKLTYLNCDTNKLTKIDVSQNPLLTYLNCARNTLTEIDVSHNTQLTELDCHLNKKITKLDVTPQTQLTTLDCSFNKITALDVSQNKLLNRLNCDTNNITKLDLNQNIQLTFLDCSSNKLTEIDVTPLTQLTYFDCSVNPLTELDVSTLSKLTTLHCIQTDLLEIDLTHNTQLIYFQAEGCRKIKELDVTHNTQLYLLDCQAAGITELDLSQNPKLVYLYLNNTELTKLDVSHNTKLKSLSCVNAHIQDFSSVGKIPVLNNNLDAEGQTITMPKETLTNNSLTIAVSPDLLDQFGNPMNIEPGDGGVYDRATNTITWENLSTDNPAVTYTFTSENGAIVGTVTTPFEAPQPIKGEDVTVHYLDDKGEKLAADEVLSGNLDDPYTSSAKDIPDYTLTTTPDNATGTFTTTSQSVTYVYTKNIVAAEPVTVNYVDDTGKTLAPSETLNGNVGDTYNATAKQIDGYTLSAEPTNATGQFTSSAQTVNYIYTKNPAPEKGVVEIHYVDENNKQLSSATKISGTVGDNYTTEPKNIDGYTLTTTPDNATGTFNTSSQTVTYVYTKNIVAAEPVTVNYVDANGKTLAPSETLNGTIGDTYKATTKQIDGYTLSAEPTNATGQFTNSAQTVNYIYTKNTNIDQPLPDKKTTKPSNLKTTEVKKASDTLPKTGDSAPWKSALLGVFLSSTALVIWKKKK</sequence>
<evidence type="ECO:0000256" key="10">
    <source>
        <dbReference type="SAM" id="SignalP"/>
    </source>
</evidence>
<evidence type="ECO:0000256" key="3">
    <source>
        <dbReference type="ARBA" id="ARBA00022512"/>
    </source>
</evidence>
<dbReference type="PATRIC" id="fig|1639.965.peg.78"/>
<dbReference type="InterPro" id="IPR054717">
    <property type="entry name" value="InlJ_Ig-like"/>
</dbReference>
<keyword evidence="7" id="KW-0677">Repeat</keyword>
<dbReference type="NCBIfam" id="TIGR01167">
    <property type="entry name" value="LPXTG_anchor"/>
    <property type="match status" value="1"/>
</dbReference>
<keyword evidence="6 10" id="KW-0732">Signal</keyword>
<keyword evidence="5" id="KW-0433">Leucine-rich repeat</keyword>
<evidence type="ECO:0000256" key="9">
    <source>
        <dbReference type="SAM" id="MobiDB-lite"/>
    </source>
</evidence>
<comment type="subcellular location">
    <subcellularLocation>
        <location evidence="1">Secreted</location>
        <location evidence="1">Cell wall</location>
        <topology evidence="1">Peptidoglycan-anchor</topology>
    </subcellularLocation>
</comment>
<feature type="chain" id="PRO_5043679997" evidence="10">
    <location>
        <begin position="26"/>
        <end position="846"/>
    </location>
</feature>
<dbReference type="Pfam" id="PF22508">
    <property type="entry name" value="InlJ_IG"/>
    <property type="match status" value="1"/>
</dbReference>
<gene>
    <name evidence="11" type="primary">inlJ2</name>
</gene>
<dbReference type="Pfam" id="PF22350">
    <property type="entry name" value="Int_EF-hand"/>
    <property type="match status" value="1"/>
</dbReference>
<proteinExistence type="inferred from homology"/>
<dbReference type="InterPro" id="IPR009459">
    <property type="entry name" value="MucBP_dom"/>
</dbReference>
<comment type="similarity">
    <text evidence="2">Belongs to the internalin family.</text>
</comment>
<feature type="region of interest" description="Disordered" evidence="9">
    <location>
        <begin position="792"/>
        <end position="818"/>
    </location>
</feature>
<dbReference type="RefSeq" id="WP_012681488.1">
    <property type="nucleotide sequence ID" value="NZ_CP011004.1"/>
</dbReference>
<dbReference type="GO" id="GO:0035591">
    <property type="term" value="F:signaling adaptor activity"/>
    <property type="evidence" value="ECO:0007669"/>
    <property type="project" value="TreeGrafter"/>
</dbReference>
<dbReference type="InterPro" id="IPR019931">
    <property type="entry name" value="LPXTG_anchor"/>
</dbReference>
<dbReference type="InterPro" id="IPR014755">
    <property type="entry name" value="Cu-Rt/internalin_Ig-like"/>
</dbReference>
<evidence type="ECO:0000256" key="1">
    <source>
        <dbReference type="ARBA" id="ARBA00004168"/>
    </source>
</evidence>
<name>G2Z7X0_LISMN</name>
<evidence type="ECO:0000256" key="6">
    <source>
        <dbReference type="ARBA" id="ARBA00022729"/>
    </source>
</evidence>
<evidence type="ECO:0000256" key="2">
    <source>
        <dbReference type="ARBA" id="ARBA00009432"/>
    </source>
</evidence>
<accession>G2Z7X0</accession>